<reference evidence="12 14" key="2">
    <citation type="submission" date="2019-04" db="EMBL/GenBank/DDBJ databases">
        <title>Lactobacillus gasseri 7171 assembly.</title>
        <authorList>
            <person name="Joris B.R."/>
            <person name="Giguere D."/>
        </authorList>
    </citation>
    <scope>NUCLEOTIDE SEQUENCE [LARGE SCALE GENOMIC DNA]</scope>
    <source>
        <strain evidence="12 14">7171</strain>
    </source>
</reference>
<evidence type="ECO:0000256" key="6">
    <source>
        <dbReference type="ARBA" id="ARBA00022759"/>
    </source>
</evidence>
<dbReference type="GO" id="GO:0004222">
    <property type="term" value="F:metalloendopeptidase activity"/>
    <property type="evidence" value="ECO:0007669"/>
    <property type="project" value="InterPro"/>
</dbReference>
<reference evidence="10 13" key="1">
    <citation type="journal article" date="2018" name="Int. J. Syst. Evol. Microbiol.">
        <title>Lactobacillus paragasseri sp. nov., a sister taxon of Lactobacillus gasseri, based on whole-genome sequence analyses.</title>
        <authorList>
            <person name="Tanizawa Y."/>
            <person name="Tada I."/>
            <person name="Kobayashi H."/>
            <person name="Endo A."/>
            <person name="Maeno S."/>
            <person name="Toyoda A."/>
            <person name="Arita M."/>
            <person name="Nakamura Y."/>
            <person name="Sakamoto M."/>
            <person name="Ohkuma M."/>
            <person name="Tohno M."/>
        </authorList>
    </citation>
    <scope>NUCLEOTIDE SEQUENCE [LARGE SCALE GENOMIC DNA]</scope>
    <source>
        <strain evidence="10 13">JCM 1025</strain>
    </source>
</reference>
<evidence type="ECO:0000256" key="4">
    <source>
        <dbReference type="ARBA" id="ARBA00022722"/>
    </source>
</evidence>
<evidence type="ECO:0000256" key="7">
    <source>
        <dbReference type="ARBA" id="ARBA00022801"/>
    </source>
</evidence>
<dbReference type="RefSeq" id="WP_003647183.1">
    <property type="nucleotide sequence ID" value="NZ_BEXJ01000001.1"/>
</dbReference>
<gene>
    <name evidence="9 11" type="primary">ybeY</name>
    <name evidence="11" type="ORF">F8244_02205</name>
    <name evidence="12" type="ORF">FIPPAONL_00749</name>
    <name evidence="10" type="ORF">LJCM1025_05780</name>
</gene>
<dbReference type="OMA" id="RMRIHPL"/>
<dbReference type="GeneID" id="29640182"/>
<dbReference type="SMR" id="A0A133PCL5"/>
<evidence type="ECO:0000313" key="12">
    <source>
        <dbReference type="EMBL" id="TQW15538.1"/>
    </source>
</evidence>
<dbReference type="STRING" id="324831.LGAS_1119"/>
<name>A0A133PCL5_LACGS</name>
<evidence type="ECO:0000313" key="14">
    <source>
        <dbReference type="Proteomes" id="UP000316012"/>
    </source>
</evidence>
<dbReference type="PANTHER" id="PTHR46986">
    <property type="entry name" value="ENDORIBONUCLEASE YBEY, CHLOROPLASTIC"/>
    <property type="match status" value="1"/>
</dbReference>
<dbReference type="EMBL" id="WBOA01000001">
    <property type="protein sequence ID" value="KAB1951334.1"/>
    <property type="molecule type" value="Genomic_DNA"/>
</dbReference>
<dbReference type="eggNOG" id="COG0319">
    <property type="taxonomic scope" value="Bacteria"/>
</dbReference>
<keyword evidence="4 9" id="KW-0540">Nuclease</keyword>
<evidence type="ECO:0000256" key="1">
    <source>
        <dbReference type="ARBA" id="ARBA00010875"/>
    </source>
</evidence>
<accession>A0A133PCL5</accession>
<dbReference type="EMBL" id="SRMD01000069">
    <property type="protein sequence ID" value="TQW15538.1"/>
    <property type="molecule type" value="Genomic_DNA"/>
</dbReference>
<comment type="function">
    <text evidence="9">Single strand-specific metallo-endoribonuclease involved in late-stage 70S ribosome quality control and in maturation of the 3' terminus of the 16S rRNA.</text>
</comment>
<dbReference type="OrthoDB" id="9807740at2"/>
<evidence type="ECO:0000256" key="3">
    <source>
        <dbReference type="ARBA" id="ARBA00022552"/>
    </source>
</evidence>
<comment type="similarity">
    <text evidence="1 9">Belongs to the endoribonuclease YbeY family.</text>
</comment>
<dbReference type="Proteomes" id="UP000460112">
    <property type="component" value="Unassembled WGS sequence"/>
</dbReference>
<keyword evidence="9" id="KW-0963">Cytoplasm</keyword>
<dbReference type="AlphaFoldDB" id="A0A133PCL5"/>
<keyword evidence="7 9" id="KW-0378">Hydrolase</keyword>
<comment type="caution">
    <text evidence="11">The sequence shown here is derived from an EMBL/GenBank/DDBJ whole genome shotgun (WGS) entry which is preliminary data.</text>
</comment>
<organism evidence="11 15">
    <name type="scientific">Lactobacillus gasseri</name>
    <dbReference type="NCBI Taxonomy" id="1596"/>
    <lineage>
        <taxon>Bacteria</taxon>
        <taxon>Bacillati</taxon>
        <taxon>Bacillota</taxon>
        <taxon>Bacilli</taxon>
        <taxon>Lactobacillales</taxon>
        <taxon>Lactobacillaceae</taxon>
        <taxon>Lactobacillus</taxon>
    </lineage>
</organism>
<evidence type="ECO:0000313" key="11">
    <source>
        <dbReference type="EMBL" id="KAB1951334.1"/>
    </source>
</evidence>
<evidence type="ECO:0000313" key="13">
    <source>
        <dbReference type="Proteomes" id="UP000250668"/>
    </source>
</evidence>
<evidence type="ECO:0000256" key="9">
    <source>
        <dbReference type="HAMAP-Rule" id="MF_00009"/>
    </source>
</evidence>
<keyword evidence="5 9" id="KW-0479">Metal-binding</keyword>
<dbReference type="Proteomes" id="UP000316012">
    <property type="component" value="Unassembled WGS sequence"/>
</dbReference>
<keyword evidence="8 9" id="KW-0862">Zinc</keyword>
<evidence type="ECO:0000256" key="2">
    <source>
        <dbReference type="ARBA" id="ARBA00022517"/>
    </source>
</evidence>
<dbReference type="SUPFAM" id="SSF55486">
    <property type="entry name" value="Metalloproteases ('zincins'), catalytic domain"/>
    <property type="match status" value="1"/>
</dbReference>
<dbReference type="HAMAP" id="MF_00009">
    <property type="entry name" value="Endoribonucl_YbeY"/>
    <property type="match status" value="1"/>
</dbReference>
<keyword evidence="14" id="KW-1185">Reference proteome</keyword>
<evidence type="ECO:0000313" key="15">
    <source>
        <dbReference type="Proteomes" id="UP000460112"/>
    </source>
</evidence>
<protein>
    <recommendedName>
        <fullName evidence="9">Endoribonuclease YbeY</fullName>
        <ecNumber evidence="9">3.1.-.-</ecNumber>
    </recommendedName>
</protein>
<keyword evidence="2 9" id="KW-0690">Ribosome biogenesis</keyword>
<keyword evidence="3 9" id="KW-0698">rRNA processing</keyword>
<dbReference type="GO" id="GO:0004521">
    <property type="term" value="F:RNA endonuclease activity"/>
    <property type="evidence" value="ECO:0007669"/>
    <property type="project" value="UniProtKB-UniRule"/>
</dbReference>
<dbReference type="Pfam" id="PF02130">
    <property type="entry name" value="YbeY"/>
    <property type="match status" value="1"/>
</dbReference>
<evidence type="ECO:0000256" key="8">
    <source>
        <dbReference type="ARBA" id="ARBA00022833"/>
    </source>
</evidence>
<reference evidence="11 15" key="3">
    <citation type="submission" date="2019-09" db="EMBL/GenBank/DDBJ databases">
        <title>Investigation of probiotic properties of different lactic acid bacteria.</title>
        <authorList>
            <person name="Jaomanjaka F."/>
            <person name="Blanc P."/>
        </authorList>
    </citation>
    <scope>NUCLEOTIDE SEQUENCE [LARGE SCALE GENOMIC DNA]</scope>
    <source>
        <strain evidence="11 15">BIO6369</strain>
    </source>
</reference>
<feature type="binding site" evidence="9">
    <location>
        <position position="129"/>
    </location>
    <ligand>
        <name>Zn(2+)</name>
        <dbReference type="ChEBI" id="CHEBI:29105"/>
        <note>catalytic</note>
    </ligand>
</feature>
<comment type="cofactor">
    <cofactor evidence="9">
        <name>Zn(2+)</name>
        <dbReference type="ChEBI" id="CHEBI:29105"/>
    </cofactor>
    <text evidence="9">Binds 1 zinc ion.</text>
</comment>
<dbReference type="EC" id="3.1.-.-" evidence="9"/>
<comment type="subcellular location">
    <subcellularLocation>
        <location evidence="9">Cytoplasm</location>
    </subcellularLocation>
</comment>
<keyword evidence="6 9" id="KW-0255">Endonuclease</keyword>
<dbReference type="PROSITE" id="PS01306">
    <property type="entry name" value="UPF0054"/>
    <property type="match status" value="1"/>
</dbReference>
<dbReference type="GO" id="GO:0005737">
    <property type="term" value="C:cytoplasm"/>
    <property type="evidence" value="ECO:0007669"/>
    <property type="project" value="UniProtKB-SubCell"/>
</dbReference>
<dbReference type="InterPro" id="IPR002036">
    <property type="entry name" value="YbeY"/>
</dbReference>
<dbReference type="EMBL" id="BEXJ01000001">
    <property type="protein sequence ID" value="GBA95642.1"/>
    <property type="molecule type" value="Genomic_DNA"/>
</dbReference>
<dbReference type="GO" id="GO:0006364">
    <property type="term" value="P:rRNA processing"/>
    <property type="evidence" value="ECO:0007669"/>
    <property type="project" value="UniProtKB-UniRule"/>
</dbReference>
<dbReference type="PANTHER" id="PTHR46986:SF1">
    <property type="entry name" value="ENDORIBONUCLEASE YBEY, CHLOROPLASTIC"/>
    <property type="match status" value="1"/>
</dbReference>
<evidence type="ECO:0000313" key="10">
    <source>
        <dbReference type="EMBL" id="GBA95642.1"/>
    </source>
</evidence>
<dbReference type="InterPro" id="IPR023091">
    <property type="entry name" value="MetalPrtase_cat_dom_sf_prd"/>
</dbReference>
<feature type="binding site" evidence="9">
    <location>
        <position position="139"/>
    </location>
    <ligand>
        <name>Zn(2+)</name>
        <dbReference type="ChEBI" id="CHEBI:29105"/>
        <note>catalytic</note>
    </ligand>
</feature>
<dbReference type="InterPro" id="IPR020549">
    <property type="entry name" value="YbeY_CS"/>
</dbReference>
<proteinExistence type="inferred from homology"/>
<sequence>MNNLDISFNDEVNFLKNDDKDWIPWITNLLLSAKKEINKKNAQEMSINFVSSEKIHEINKKYRGKDRPTDVISFAIEDGLDEDFMAAFNDDPDFVEDIGDLFLCPEVIKRHSVEYETGFNREFGYTLVHGYLHLNGFDHIEDDEAKVMFGIQGKVLREYGLPLHPDQENHGKQIH</sequence>
<evidence type="ECO:0000256" key="5">
    <source>
        <dbReference type="ARBA" id="ARBA00022723"/>
    </source>
</evidence>
<dbReference type="Proteomes" id="UP000250668">
    <property type="component" value="Unassembled WGS sequence"/>
</dbReference>
<dbReference type="GO" id="GO:0008270">
    <property type="term" value="F:zinc ion binding"/>
    <property type="evidence" value="ECO:0007669"/>
    <property type="project" value="UniProtKB-UniRule"/>
</dbReference>
<dbReference type="Gene3D" id="3.40.390.30">
    <property type="entry name" value="Metalloproteases ('zincins'), catalytic domain"/>
    <property type="match status" value="1"/>
</dbReference>
<feature type="binding site" evidence="9">
    <location>
        <position position="133"/>
    </location>
    <ligand>
        <name>Zn(2+)</name>
        <dbReference type="ChEBI" id="CHEBI:29105"/>
        <note>catalytic</note>
    </ligand>
</feature>
<dbReference type="NCBIfam" id="TIGR00043">
    <property type="entry name" value="rRNA maturation RNase YbeY"/>
    <property type="match status" value="1"/>
</dbReference>